<reference evidence="3" key="3">
    <citation type="submission" date="2025-08" db="UniProtKB">
        <authorList>
            <consortium name="RefSeq"/>
        </authorList>
    </citation>
    <scope>IDENTIFICATION</scope>
    <source>
        <strain evidence="3">CBS 342.82</strain>
    </source>
</reference>
<dbReference type="AlphaFoldDB" id="A0A6J3LXJ7"/>
<keyword evidence="2" id="KW-1185">Reference proteome</keyword>
<evidence type="ECO:0000313" key="2">
    <source>
        <dbReference type="Proteomes" id="UP000504637"/>
    </source>
</evidence>
<reference evidence="3" key="1">
    <citation type="submission" date="2020-01" db="EMBL/GenBank/DDBJ databases">
        <authorList>
            <consortium name="DOE Joint Genome Institute"/>
            <person name="Haridas S."/>
            <person name="Albert R."/>
            <person name="Binder M."/>
            <person name="Bloem J."/>
            <person name="Labutti K."/>
            <person name="Salamov A."/>
            <person name="Andreopoulos B."/>
            <person name="Baker S.E."/>
            <person name="Barry K."/>
            <person name="Bills G."/>
            <person name="Bluhm B.H."/>
            <person name="Cannon C."/>
            <person name="Castanera R."/>
            <person name="Culley D.E."/>
            <person name="Daum C."/>
            <person name="Ezra D."/>
            <person name="Gonzalez J.B."/>
            <person name="Henrissat B."/>
            <person name="Kuo A."/>
            <person name="Liang C."/>
            <person name="Lipzen A."/>
            <person name="Lutzoni F."/>
            <person name="Magnuson J."/>
            <person name="Mondo S."/>
            <person name="Nolan M."/>
            <person name="Ohm R."/>
            <person name="Pangilinan J."/>
            <person name="Park H.-J."/>
            <person name="Ramirez L."/>
            <person name="Alfaro M."/>
            <person name="Sun H."/>
            <person name="Tritt A."/>
            <person name="Yoshinaga Y."/>
            <person name="Zwiers L.-H."/>
            <person name="Turgeon B.G."/>
            <person name="Goodwin S.B."/>
            <person name="Spatafora J.W."/>
            <person name="Crous P.W."/>
            <person name="Grigoriev I.V."/>
        </authorList>
    </citation>
    <scope>NUCLEOTIDE SEQUENCE</scope>
    <source>
        <strain evidence="3">CBS 342.82</strain>
    </source>
</reference>
<organism evidence="3">
    <name type="scientific">Dissoconium aciculare CBS 342.82</name>
    <dbReference type="NCBI Taxonomy" id="1314786"/>
    <lineage>
        <taxon>Eukaryota</taxon>
        <taxon>Fungi</taxon>
        <taxon>Dikarya</taxon>
        <taxon>Ascomycota</taxon>
        <taxon>Pezizomycotina</taxon>
        <taxon>Dothideomycetes</taxon>
        <taxon>Dothideomycetidae</taxon>
        <taxon>Mycosphaerellales</taxon>
        <taxon>Dissoconiaceae</taxon>
        <taxon>Dissoconium</taxon>
    </lineage>
</organism>
<dbReference type="OrthoDB" id="5792673at2759"/>
<dbReference type="InterPro" id="IPR001214">
    <property type="entry name" value="SET_dom"/>
</dbReference>
<dbReference type="Gene3D" id="2.170.270.10">
    <property type="entry name" value="SET domain"/>
    <property type="match status" value="1"/>
</dbReference>
<protein>
    <recommendedName>
        <fullName evidence="1">SET domain-containing protein</fullName>
    </recommendedName>
</protein>
<dbReference type="GeneID" id="54364359"/>
<evidence type="ECO:0000313" key="3">
    <source>
        <dbReference type="RefSeq" id="XP_033457516.1"/>
    </source>
</evidence>
<dbReference type="RefSeq" id="XP_033457516.1">
    <property type="nucleotide sequence ID" value="XM_033606559.1"/>
</dbReference>
<dbReference type="PROSITE" id="PS50280">
    <property type="entry name" value="SET"/>
    <property type="match status" value="1"/>
</dbReference>
<proteinExistence type="predicted"/>
<dbReference type="Proteomes" id="UP000504637">
    <property type="component" value="Unplaced"/>
</dbReference>
<evidence type="ECO:0000259" key="1">
    <source>
        <dbReference type="PROSITE" id="PS50280"/>
    </source>
</evidence>
<gene>
    <name evidence="3" type="ORF">K489DRAFT_389954</name>
</gene>
<accession>A0A6J3LXJ7</accession>
<dbReference type="InterPro" id="IPR046341">
    <property type="entry name" value="SET_dom_sf"/>
</dbReference>
<dbReference type="SUPFAM" id="SSF82199">
    <property type="entry name" value="SET domain"/>
    <property type="match status" value="1"/>
</dbReference>
<sequence length="244" mass="27178">MSSESITVPLGEAPEFTPVVQQLPVNWPENIMYITEQTYSSNVSAELRDGLSRKTSESESFQRIPANLLQYPCPRVAIKIIDKPEHPAHGQRGLFAAENLPPDSFIIVYTGHVHMNSMSDTDPDSDYDLTLDRDLGLSIDAGYRGNEARSANDFRGVAERPNAEFRDCFIKVPSDKRVGGTKWERRVGIFVLSAGNAGKRKAGIRQDEEILVSYGKGFWEARKTIATFRRDAEMLKIANAALDA</sequence>
<feature type="domain" description="SET" evidence="1">
    <location>
        <begin position="74"/>
        <end position="215"/>
    </location>
</feature>
<name>A0A6J3LXJ7_9PEZI</name>
<reference evidence="3" key="2">
    <citation type="submission" date="2020-04" db="EMBL/GenBank/DDBJ databases">
        <authorList>
            <consortium name="NCBI Genome Project"/>
        </authorList>
    </citation>
    <scope>NUCLEOTIDE SEQUENCE</scope>
    <source>
        <strain evidence="3">CBS 342.82</strain>
    </source>
</reference>